<gene>
    <name evidence="7" type="ORF">LANO_0G05314G</name>
</gene>
<evidence type="ECO:0000313" key="8">
    <source>
        <dbReference type="Proteomes" id="UP000189911"/>
    </source>
</evidence>
<dbReference type="Pfam" id="PF14877">
    <property type="entry name" value="mIF3"/>
    <property type="match status" value="1"/>
</dbReference>
<evidence type="ECO:0000256" key="6">
    <source>
        <dbReference type="SAM" id="MobiDB-lite"/>
    </source>
</evidence>
<sequence>MSSLPSLYSRLWTYHISARRLSRAHRCFHAAKPVLSSSISSSNDILFNATASMRKNKETAKLNGPRSHPSSNGQSRRKPFKPSGPGHNIKKRTVVKWSTGSERAQSAANHTLQQIFKLNERGVIRVVDQETNQLEETTILTWAAGLDLGQFGITIVNVEQRGTYSIPLVKLVDTKTALKKYSDELARQKEEELTKMGFSNKRLGKKVEKDNGEDNVKQIKVSWQISDADLNKQKANEITSQLKKGYKVFLYLNGREALNKSTWAEDIASPESENDSNAKKISAKELQRRQSVVDLIEEIVGDYALQPSVDGNIESRLIIKLTPKPTAHKKEDKTALKEERKLQRQAKLLKKVEKKKDKEPEEF</sequence>
<proteinExistence type="inferred from homology"/>
<comment type="subcellular location">
    <subcellularLocation>
        <location evidence="1">Mitochondrion</location>
    </subcellularLocation>
</comment>
<keyword evidence="8" id="KW-1185">Reference proteome</keyword>
<feature type="region of interest" description="Disordered" evidence="6">
    <location>
        <begin position="57"/>
        <end position="90"/>
    </location>
</feature>
<comment type="similarity">
    <text evidence="2">Belongs to the AIM23 family.</text>
</comment>
<reference evidence="8" key="1">
    <citation type="submission" date="2016-03" db="EMBL/GenBank/DDBJ databases">
        <authorList>
            <person name="Devillers Hugo."/>
        </authorList>
    </citation>
    <scope>NUCLEOTIDE SEQUENCE [LARGE SCALE GENOMIC DNA]</scope>
</reference>
<keyword evidence="5" id="KW-0496">Mitochondrion</keyword>
<dbReference type="EMBL" id="LT598453">
    <property type="protein sequence ID" value="SCV03633.1"/>
    <property type="molecule type" value="Genomic_DNA"/>
</dbReference>
<evidence type="ECO:0000256" key="1">
    <source>
        <dbReference type="ARBA" id="ARBA00004173"/>
    </source>
</evidence>
<dbReference type="Proteomes" id="UP000189911">
    <property type="component" value="Chromosome G"/>
</dbReference>
<keyword evidence="4" id="KW-0809">Transit peptide</keyword>
<evidence type="ECO:0000313" key="7">
    <source>
        <dbReference type="EMBL" id="SCV03633.1"/>
    </source>
</evidence>
<evidence type="ECO:0000256" key="3">
    <source>
        <dbReference type="ARBA" id="ARBA00013994"/>
    </source>
</evidence>
<dbReference type="OrthoDB" id="3996489at2759"/>
<evidence type="ECO:0000256" key="5">
    <source>
        <dbReference type="ARBA" id="ARBA00023128"/>
    </source>
</evidence>
<dbReference type="GO" id="GO:0005739">
    <property type="term" value="C:mitochondrion"/>
    <property type="evidence" value="ECO:0007669"/>
    <property type="project" value="UniProtKB-SubCell"/>
</dbReference>
<organism evidence="7 8">
    <name type="scientific">Lachancea nothofagi CBS 11611</name>
    <dbReference type="NCBI Taxonomy" id="1266666"/>
    <lineage>
        <taxon>Eukaryota</taxon>
        <taxon>Fungi</taxon>
        <taxon>Dikarya</taxon>
        <taxon>Ascomycota</taxon>
        <taxon>Saccharomycotina</taxon>
        <taxon>Saccharomycetes</taxon>
        <taxon>Saccharomycetales</taxon>
        <taxon>Saccharomycetaceae</taxon>
        <taxon>Lachancea</taxon>
    </lineage>
</organism>
<name>A0A1G4KGK4_9SACH</name>
<dbReference type="AlphaFoldDB" id="A0A1G4KGK4"/>
<dbReference type="InterPro" id="IPR029427">
    <property type="entry name" value="AIM23"/>
</dbReference>
<accession>A0A1G4KGK4</accession>
<protein>
    <recommendedName>
        <fullName evidence="3">Altered inheritance of mitochondria protein 23, mitochondrial</fullName>
    </recommendedName>
</protein>
<evidence type="ECO:0000256" key="4">
    <source>
        <dbReference type="ARBA" id="ARBA00022946"/>
    </source>
</evidence>
<evidence type="ECO:0000256" key="2">
    <source>
        <dbReference type="ARBA" id="ARBA00008476"/>
    </source>
</evidence>